<dbReference type="EMBL" id="CP120997">
    <property type="protein sequence ID" value="WLQ34666.1"/>
    <property type="molecule type" value="Genomic_DNA"/>
</dbReference>
<protein>
    <submittedName>
        <fullName evidence="1">Uncharacterized protein</fullName>
    </submittedName>
</protein>
<sequence>MQPRSAGAEGTKFPYQLGTMCYIEVHKDGSVTHGHDAQTYRRVLAGDSQLYAVWPGEWSSHLFVIDDLDEYAKALGIVHDEERTGLAEHQHDVRWELSSLGGQARWHLHLDRGMARLRVRSP</sequence>
<gene>
    <name evidence="1" type="ORF">P8A18_15025</name>
</gene>
<organism evidence="1 2">
    <name type="scientific">Streptomyces castrisilvae</name>
    <dbReference type="NCBI Taxonomy" id="3033811"/>
    <lineage>
        <taxon>Bacteria</taxon>
        <taxon>Bacillati</taxon>
        <taxon>Actinomycetota</taxon>
        <taxon>Actinomycetes</taxon>
        <taxon>Kitasatosporales</taxon>
        <taxon>Streptomycetaceae</taxon>
        <taxon>Streptomyces</taxon>
    </lineage>
</organism>
<dbReference type="RefSeq" id="WP_306055024.1">
    <property type="nucleotide sequence ID" value="NZ_CP120997.1"/>
</dbReference>
<accession>A0ABY9HMC6</accession>
<evidence type="ECO:0000313" key="2">
    <source>
        <dbReference type="Proteomes" id="UP001239522"/>
    </source>
</evidence>
<keyword evidence="2" id="KW-1185">Reference proteome</keyword>
<evidence type="ECO:0000313" key="1">
    <source>
        <dbReference type="EMBL" id="WLQ34666.1"/>
    </source>
</evidence>
<dbReference type="Proteomes" id="UP001239522">
    <property type="component" value="Chromosome"/>
</dbReference>
<name>A0ABY9HMC6_9ACTN</name>
<proteinExistence type="predicted"/>
<reference evidence="1 2" key="1">
    <citation type="submission" date="2023-03" db="EMBL/GenBank/DDBJ databases">
        <title>Isolation and description of six Streptomyces strains from soil environments, able to metabolize different microbial glucans.</title>
        <authorList>
            <person name="Widen T."/>
            <person name="Larsbrink J."/>
        </authorList>
    </citation>
    <scope>NUCLEOTIDE SEQUENCE [LARGE SCALE GENOMIC DNA]</scope>
    <source>
        <strain evidence="1 2">Mut1</strain>
    </source>
</reference>